<evidence type="ECO:0000313" key="1">
    <source>
        <dbReference type="EMBL" id="MFC4868952.1"/>
    </source>
</evidence>
<reference evidence="2" key="1">
    <citation type="journal article" date="2019" name="Int. J. Syst. Evol. Microbiol.">
        <title>The Global Catalogue of Microorganisms (GCM) 10K type strain sequencing project: providing services to taxonomists for standard genome sequencing and annotation.</title>
        <authorList>
            <consortium name="The Broad Institute Genomics Platform"/>
            <consortium name="The Broad Institute Genome Sequencing Center for Infectious Disease"/>
            <person name="Wu L."/>
            <person name="Ma J."/>
        </authorList>
    </citation>
    <scope>NUCLEOTIDE SEQUENCE [LARGE SCALE GENOMIC DNA]</scope>
    <source>
        <strain evidence="2">CGMCC 4.7304</strain>
    </source>
</reference>
<dbReference type="Proteomes" id="UP001595858">
    <property type="component" value="Unassembled WGS sequence"/>
</dbReference>
<gene>
    <name evidence="1" type="ORF">ACFPCZ_20150</name>
</gene>
<dbReference type="Pfam" id="PF21274">
    <property type="entry name" value="Rng_hyd_C"/>
    <property type="match status" value="1"/>
</dbReference>
<accession>A0ABV9SRJ0</accession>
<name>A0ABV9SRJ0_9ACTN</name>
<sequence length="120" mass="12217">MRAPHLAVRVDGAERSTLDVFQRGWVLLAEDERWSGAAAQAVEEQGIAVEFVRIGADARPGDPGVFRAAYGVAADGASLVRPDGYIAWRAATAPDDPGAALSDAIGAAASSSARAAALGA</sequence>
<keyword evidence="2" id="KW-1185">Reference proteome</keyword>
<comment type="caution">
    <text evidence="1">The sequence shown here is derived from an EMBL/GenBank/DDBJ whole genome shotgun (WGS) entry which is preliminary data.</text>
</comment>
<dbReference type="RefSeq" id="WP_344146745.1">
    <property type="nucleotide sequence ID" value="NZ_BAAAQI010000018.1"/>
</dbReference>
<protein>
    <recommendedName>
        <fullName evidence="3">FAD-binding domain-containing protein</fullName>
    </recommendedName>
</protein>
<dbReference type="Gene3D" id="3.40.30.120">
    <property type="match status" value="1"/>
</dbReference>
<dbReference type="EMBL" id="JBHSIY010000023">
    <property type="protein sequence ID" value="MFC4868952.1"/>
    <property type="molecule type" value="Genomic_DNA"/>
</dbReference>
<evidence type="ECO:0008006" key="3">
    <source>
        <dbReference type="Google" id="ProtNLM"/>
    </source>
</evidence>
<evidence type="ECO:0000313" key="2">
    <source>
        <dbReference type="Proteomes" id="UP001595858"/>
    </source>
</evidence>
<proteinExistence type="predicted"/>
<organism evidence="1 2">
    <name type="scientific">Streptomonospora arabica</name>
    <dbReference type="NCBI Taxonomy" id="412417"/>
    <lineage>
        <taxon>Bacteria</taxon>
        <taxon>Bacillati</taxon>
        <taxon>Actinomycetota</taxon>
        <taxon>Actinomycetes</taxon>
        <taxon>Streptosporangiales</taxon>
        <taxon>Nocardiopsidaceae</taxon>
        <taxon>Streptomonospora</taxon>
    </lineage>
</organism>